<name>A0A1I4F5F8_9PROT</name>
<feature type="chain" id="PRO_5011487511" evidence="2">
    <location>
        <begin position="22"/>
        <end position="385"/>
    </location>
</feature>
<accession>A0A1I4F5F8</accession>
<keyword evidence="1" id="KW-0812">Transmembrane</keyword>
<evidence type="ECO:0000313" key="3">
    <source>
        <dbReference type="EMBL" id="SFL13222.1"/>
    </source>
</evidence>
<dbReference type="OrthoDB" id="7245820at2"/>
<evidence type="ECO:0000256" key="2">
    <source>
        <dbReference type="SAM" id="SignalP"/>
    </source>
</evidence>
<protein>
    <submittedName>
        <fullName evidence="3">SH3 domain-containing protein</fullName>
    </submittedName>
</protein>
<evidence type="ECO:0000256" key="1">
    <source>
        <dbReference type="SAM" id="Phobius"/>
    </source>
</evidence>
<evidence type="ECO:0000313" key="4">
    <source>
        <dbReference type="Proteomes" id="UP000199473"/>
    </source>
</evidence>
<dbReference type="STRING" id="1123062.SAMN02745775_12335"/>
<dbReference type="PROSITE" id="PS51257">
    <property type="entry name" value="PROKAR_LIPOPROTEIN"/>
    <property type="match status" value="1"/>
</dbReference>
<feature type="signal peptide" evidence="2">
    <location>
        <begin position="1"/>
        <end position="21"/>
    </location>
</feature>
<dbReference type="InterPro" id="IPR010466">
    <property type="entry name" value="DUF1058"/>
</dbReference>
<proteinExistence type="predicted"/>
<keyword evidence="1" id="KW-1133">Transmembrane helix</keyword>
<keyword evidence="4" id="KW-1185">Reference proteome</keyword>
<dbReference type="AlphaFoldDB" id="A0A1I4F5F8"/>
<gene>
    <name evidence="3" type="ORF">SAMN02745775_12335</name>
</gene>
<dbReference type="Pfam" id="PF06347">
    <property type="entry name" value="SH3_4"/>
    <property type="match status" value="1"/>
</dbReference>
<reference evidence="3 4" key="1">
    <citation type="submission" date="2016-10" db="EMBL/GenBank/DDBJ databases">
        <authorList>
            <person name="de Groot N.N."/>
        </authorList>
    </citation>
    <scope>NUCLEOTIDE SEQUENCE [LARGE SCALE GENOMIC DNA]</scope>
    <source>
        <strain evidence="3 4">DSM 19981</strain>
    </source>
</reference>
<keyword evidence="1" id="KW-0472">Membrane</keyword>
<dbReference type="Gene3D" id="2.30.30.40">
    <property type="entry name" value="SH3 Domains"/>
    <property type="match status" value="1"/>
</dbReference>
<dbReference type="Proteomes" id="UP000199473">
    <property type="component" value="Unassembled WGS sequence"/>
</dbReference>
<feature type="transmembrane region" description="Helical" evidence="1">
    <location>
        <begin position="58"/>
        <end position="79"/>
    </location>
</feature>
<dbReference type="EMBL" id="FOSQ01000023">
    <property type="protein sequence ID" value="SFL13222.1"/>
    <property type="molecule type" value="Genomic_DNA"/>
</dbReference>
<keyword evidence="2" id="KW-0732">Signal</keyword>
<organism evidence="3 4">
    <name type="scientific">Falsiroseomonas stagni DSM 19981</name>
    <dbReference type="NCBI Taxonomy" id="1123062"/>
    <lineage>
        <taxon>Bacteria</taxon>
        <taxon>Pseudomonadati</taxon>
        <taxon>Pseudomonadota</taxon>
        <taxon>Alphaproteobacteria</taxon>
        <taxon>Acetobacterales</taxon>
        <taxon>Roseomonadaceae</taxon>
        <taxon>Falsiroseomonas</taxon>
    </lineage>
</organism>
<sequence>MTSTRPLRPALAMVLALPLLGGCVTAPRSDVQVTDAPHDGCSVHRAAFRSSAPDSDQVTGQALAAAGLGVAVGVGVGLVTGNMRQGLVAGATVAGVGIAATLIQANFRQMQEEQRREALLRQAVSVNGFGFRVTGAQLAVERLTECRRQQAQTLRADVRAGRLPREEGQRRLQEIRGWLEDDARLVRAFDSELERDSKALADSSRHINGVGLEAETAFRPFGGIAAWQTKVKSAASDTANDVAELRPGQPLRVVARDGQWLRVTLPNGRAGFVRASAVAREAAGREFRGTSEQSIRTAAQDDAAEVGRVGGGSPYRVVGAMPGWLVVDQGQQKNFVRATALRPAEVDSSGRDVLQATVTAVAARDSFAQSANALEAEGRRMAIDL</sequence>
<feature type="transmembrane region" description="Helical" evidence="1">
    <location>
        <begin position="86"/>
        <end position="107"/>
    </location>
</feature>